<name>A0AAV4E1R7_9GAST</name>
<keyword evidence="2" id="KW-1185">Reference proteome</keyword>
<evidence type="ECO:0000313" key="1">
    <source>
        <dbReference type="EMBL" id="GFO50517.1"/>
    </source>
</evidence>
<dbReference type="AlphaFoldDB" id="A0AAV4E1R7"/>
<sequence length="122" mass="13489">MLCPVSLPLSPCSARSVFHCHHALSGQSSIVTMLCPVSIPLSRSTGRSIFHCHDPCLVSIPLSRSTARSISHCHDPLPDIIEWPKRYVDEQQPLSTDYYHLDALDPSHCGVGPFLFPVLEID</sequence>
<evidence type="ECO:0000313" key="2">
    <source>
        <dbReference type="Proteomes" id="UP000735302"/>
    </source>
</evidence>
<proteinExistence type="predicted"/>
<gene>
    <name evidence="1" type="ORF">PoB_007702200</name>
</gene>
<dbReference type="Proteomes" id="UP000735302">
    <property type="component" value="Unassembled WGS sequence"/>
</dbReference>
<organism evidence="1 2">
    <name type="scientific">Plakobranchus ocellatus</name>
    <dbReference type="NCBI Taxonomy" id="259542"/>
    <lineage>
        <taxon>Eukaryota</taxon>
        <taxon>Metazoa</taxon>
        <taxon>Spiralia</taxon>
        <taxon>Lophotrochozoa</taxon>
        <taxon>Mollusca</taxon>
        <taxon>Gastropoda</taxon>
        <taxon>Heterobranchia</taxon>
        <taxon>Euthyneura</taxon>
        <taxon>Panpulmonata</taxon>
        <taxon>Sacoglossa</taxon>
        <taxon>Placobranchoidea</taxon>
        <taxon>Plakobranchidae</taxon>
        <taxon>Plakobranchus</taxon>
    </lineage>
</organism>
<comment type="caution">
    <text evidence="1">The sequence shown here is derived from an EMBL/GenBank/DDBJ whole genome shotgun (WGS) entry which is preliminary data.</text>
</comment>
<protein>
    <submittedName>
        <fullName evidence="1">Uncharacterized protein</fullName>
    </submittedName>
</protein>
<reference evidence="1 2" key="1">
    <citation type="journal article" date="2021" name="Elife">
        <title>Chloroplast acquisition without the gene transfer in kleptoplastic sea slugs, Plakobranchus ocellatus.</title>
        <authorList>
            <person name="Maeda T."/>
            <person name="Takahashi S."/>
            <person name="Yoshida T."/>
            <person name="Shimamura S."/>
            <person name="Takaki Y."/>
            <person name="Nagai Y."/>
            <person name="Toyoda A."/>
            <person name="Suzuki Y."/>
            <person name="Arimoto A."/>
            <person name="Ishii H."/>
            <person name="Satoh N."/>
            <person name="Nishiyama T."/>
            <person name="Hasebe M."/>
            <person name="Maruyama T."/>
            <person name="Minagawa J."/>
            <person name="Obokata J."/>
            <person name="Shigenobu S."/>
        </authorList>
    </citation>
    <scope>NUCLEOTIDE SEQUENCE [LARGE SCALE GENOMIC DNA]</scope>
</reference>
<dbReference type="EMBL" id="BLXT01008612">
    <property type="protein sequence ID" value="GFO50517.1"/>
    <property type="molecule type" value="Genomic_DNA"/>
</dbReference>
<accession>A0AAV4E1R7</accession>